<dbReference type="STRING" id="1117707.VQ7734_00824"/>
<sequence length="73" mass="7293">MGMVIGIAGVIMASICGVAGLLISLLVVHMHQPSGPPRYDKTMVVVVSTLVAAIIGGIGGVVAVAHLFMSGAH</sequence>
<accession>A0A1M7YR95</accession>
<keyword evidence="1" id="KW-0812">Transmembrane</keyword>
<dbReference type="EMBL" id="FRFG01000011">
    <property type="protein sequence ID" value="SHO55105.1"/>
    <property type="molecule type" value="Genomic_DNA"/>
</dbReference>
<organism evidence="2 3">
    <name type="scientific">Vibrio quintilis</name>
    <dbReference type="NCBI Taxonomy" id="1117707"/>
    <lineage>
        <taxon>Bacteria</taxon>
        <taxon>Pseudomonadati</taxon>
        <taxon>Pseudomonadota</taxon>
        <taxon>Gammaproteobacteria</taxon>
        <taxon>Vibrionales</taxon>
        <taxon>Vibrionaceae</taxon>
        <taxon>Vibrio</taxon>
    </lineage>
</organism>
<evidence type="ECO:0000256" key="1">
    <source>
        <dbReference type="SAM" id="Phobius"/>
    </source>
</evidence>
<feature type="transmembrane region" description="Helical" evidence="1">
    <location>
        <begin position="42"/>
        <end position="69"/>
    </location>
</feature>
<keyword evidence="1" id="KW-1133">Transmembrane helix</keyword>
<dbReference type="AlphaFoldDB" id="A0A1M7YR95"/>
<proteinExistence type="predicted"/>
<dbReference type="OrthoDB" id="9975822at2"/>
<feature type="transmembrane region" description="Helical" evidence="1">
    <location>
        <begin position="6"/>
        <end position="30"/>
    </location>
</feature>
<keyword evidence="1" id="KW-0472">Membrane</keyword>
<dbReference type="Proteomes" id="UP000184600">
    <property type="component" value="Unassembled WGS sequence"/>
</dbReference>
<reference evidence="3" key="1">
    <citation type="submission" date="2016-12" db="EMBL/GenBank/DDBJ databases">
        <authorList>
            <person name="Rodrigo-Torres L."/>
            <person name="Arahal R.D."/>
            <person name="Lucena T."/>
        </authorList>
    </citation>
    <scope>NUCLEOTIDE SEQUENCE [LARGE SCALE GENOMIC DNA]</scope>
</reference>
<evidence type="ECO:0000313" key="2">
    <source>
        <dbReference type="EMBL" id="SHO55105.1"/>
    </source>
</evidence>
<evidence type="ECO:0000313" key="3">
    <source>
        <dbReference type="Proteomes" id="UP000184600"/>
    </source>
</evidence>
<gene>
    <name evidence="2" type="ORF">VQ7734_00824</name>
</gene>
<protein>
    <submittedName>
        <fullName evidence="2">Uncharacterized protein</fullName>
    </submittedName>
</protein>
<name>A0A1M7YR95_9VIBR</name>
<dbReference type="RefSeq" id="WP_143169215.1">
    <property type="nucleotide sequence ID" value="NZ_AP024897.1"/>
</dbReference>
<keyword evidence="3" id="KW-1185">Reference proteome</keyword>